<dbReference type="SUPFAM" id="SSF50129">
    <property type="entry name" value="GroES-like"/>
    <property type="match status" value="1"/>
</dbReference>
<dbReference type="InterPro" id="IPR020843">
    <property type="entry name" value="ER"/>
</dbReference>
<keyword evidence="1" id="KW-0560">Oxidoreductase</keyword>
<gene>
    <name evidence="3" type="ORF">B0I28_105187</name>
</gene>
<dbReference type="Pfam" id="PF00107">
    <property type="entry name" value="ADH_zinc_N"/>
    <property type="match status" value="1"/>
</dbReference>
<dbReference type="InterPro" id="IPR045010">
    <property type="entry name" value="MDR_fam"/>
</dbReference>
<dbReference type="InterPro" id="IPR041694">
    <property type="entry name" value="ADH_N_2"/>
</dbReference>
<feature type="domain" description="Enoyl reductase (ER)" evidence="2">
    <location>
        <begin position="17"/>
        <end position="331"/>
    </location>
</feature>
<dbReference type="FunFam" id="3.40.50.720:FF:000121">
    <property type="entry name" value="Prostaglandin reductase 2"/>
    <property type="match status" value="1"/>
</dbReference>
<organism evidence="3 4">
    <name type="scientific">Glycomyces artemisiae</name>
    <dbReference type="NCBI Taxonomy" id="1076443"/>
    <lineage>
        <taxon>Bacteria</taxon>
        <taxon>Bacillati</taxon>
        <taxon>Actinomycetota</taxon>
        <taxon>Actinomycetes</taxon>
        <taxon>Glycomycetales</taxon>
        <taxon>Glycomycetaceae</taxon>
        <taxon>Glycomyces</taxon>
    </lineage>
</organism>
<dbReference type="SMART" id="SM00829">
    <property type="entry name" value="PKS_ER"/>
    <property type="match status" value="1"/>
</dbReference>
<name>A0A2T0UKR0_9ACTN</name>
<dbReference type="InterPro" id="IPR011032">
    <property type="entry name" value="GroES-like_sf"/>
</dbReference>
<dbReference type="CDD" id="cd05288">
    <property type="entry name" value="PGDH"/>
    <property type="match status" value="1"/>
</dbReference>
<protein>
    <recommendedName>
        <fullName evidence="2">Enoyl reductase (ER) domain-containing protein</fullName>
    </recommendedName>
</protein>
<dbReference type="Proteomes" id="UP000238176">
    <property type="component" value="Unassembled WGS sequence"/>
</dbReference>
<proteinExistence type="predicted"/>
<evidence type="ECO:0000313" key="3">
    <source>
        <dbReference type="EMBL" id="PRY58474.1"/>
    </source>
</evidence>
<evidence type="ECO:0000313" key="4">
    <source>
        <dbReference type="Proteomes" id="UP000238176"/>
    </source>
</evidence>
<comment type="caution">
    <text evidence="3">The sequence shown here is derived from an EMBL/GenBank/DDBJ whole genome shotgun (WGS) entry which is preliminary data.</text>
</comment>
<dbReference type="PANTHER" id="PTHR43205:SF7">
    <property type="entry name" value="PROSTAGLANDIN REDUCTASE 1"/>
    <property type="match status" value="1"/>
</dbReference>
<dbReference type="OrthoDB" id="9805663at2"/>
<evidence type="ECO:0000256" key="1">
    <source>
        <dbReference type="ARBA" id="ARBA00023002"/>
    </source>
</evidence>
<accession>A0A2T0UKR0</accession>
<dbReference type="EMBL" id="PVTJ01000005">
    <property type="protein sequence ID" value="PRY58474.1"/>
    <property type="molecule type" value="Genomic_DNA"/>
</dbReference>
<dbReference type="SUPFAM" id="SSF51735">
    <property type="entry name" value="NAD(P)-binding Rossmann-fold domains"/>
    <property type="match status" value="1"/>
</dbReference>
<dbReference type="InterPro" id="IPR036291">
    <property type="entry name" value="NAD(P)-bd_dom_sf"/>
</dbReference>
<dbReference type="Gene3D" id="3.90.180.10">
    <property type="entry name" value="Medium-chain alcohol dehydrogenases, catalytic domain"/>
    <property type="match status" value="1"/>
</dbReference>
<evidence type="ECO:0000259" key="2">
    <source>
        <dbReference type="SMART" id="SM00829"/>
    </source>
</evidence>
<sequence>MQTARQWQLARRPQGAATAEDFALVEVTVPRPGPGQVVVRNTRLSVDPYMRGRMDDKPSYIAPFELHSPLEGAAVGVVTESRADGFKPGQVVEHFAGLREVSVLDAAAVSPVSLDGHEPETFLGPLGTTGFTAWLGTTEIAPVREGDTVFVTGAAGAVGGLAGQIARLRGAARVIGSASGAKVEYLVDELGYDAAFDYRGTDPAEELSRLAPDGLDMVFDNVGGPQLEAALGRLRLGARIALCGMASQYDGREPYGITNLFELTKQRATARGFIVSDHYDQLAQFREEVGGWLHDGRLSYRESVFEGIESVPEAFLGMLRSGAPTSGKVIVRLEG</sequence>
<dbReference type="Gene3D" id="3.40.50.720">
    <property type="entry name" value="NAD(P)-binding Rossmann-like Domain"/>
    <property type="match status" value="1"/>
</dbReference>
<dbReference type="Pfam" id="PF16884">
    <property type="entry name" value="ADH_N_2"/>
    <property type="match status" value="1"/>
</dbReference>
<dbReference type="GO" id="GO:0016628">
    <property type="term" value="F:oxidoreductase activity, acting on the CH-CH group of donors, NAD or NADP as acceptor"/>
    <property type="evidence" value="ECO:0007669"/>
    <property type="project" value="InterPro"/>
</dbReference>
<reference evidence="3 4" key="1">
    <citation type="submission" date="2018-03" db="EMBL/GenBank/DDBJ databases">
        <title>Genomic Encyclopedia of Type Strains, Phase III (KMG-III): the genomes of soil and plant-associated and newly described type strains.</title>
        <authorList>
            <person name="Whitman W."/>
        </authorList>
    </citation>
    <scope>NUCLEOTIDE SEQUENCE [LARGE SCALE GENOMIC DNA]</scope>
    <source>
        <strain evidence="3 4">CGMCC 4.7067</strain>
    </source>
</reference>
<dbReference type="AlphaFoldDB" id="A0A2T0UKR0"/>
<dbReference type="RefSeq" id="WP_106364553.1">
    <property type="nucleotide sequence ID" value="NZ_PVTJ01000005.1"/>
</dbReference>
<dbReference type="PANTHER" id="PTHR43205">
    <property type="entry name" value="PROSTAGLANDIN REDUCTASE"/>
    <property type="match status" value="1"/>
</dbReference>
<keyword evidence="4" id="KW-1185">Reference proteome</keyword>
<dbReference type="InterPro" id="IPR013149">
    <property type="entry name" value="ADH-like_C"/>
</dbReference>